<reference evidence="4" key="1">
    <citation type="journal article" date="2023" name="Commun. Biol.">
        <title>Genome analysis of Parmales, the sister group of diatoms, reveals the evolutionary specialization of diatoms from phago-mixotrophs to photoautotrophs.</title>
        <authorList>
            <person name="Ban H."/>
            <person name="Sato S."/>
            <person name="Yoshikawa S."/>
            <person name="Yamada K."/>
            <person name="Nakamura Y."/>
            <person name="Ichinomiya M."/>
            <person name="Sato N."/>
            <person name="Blanc-Mathieu R."/>
            <person name="Endo H."/>
            <person name="Kuwata A."/>
            <person name="Ogata H."/>
        </authorList>
    </citation>
    <scope>NUCLEOTIDE SEQUENCE [LARGE SCALE GENOMIC DNA]</scope>
    <source>
        <strain evidence="4">NIES 3701</strain>
    </source>
</reference>
<feature type="region of interest" description="Disordered" evidence="2">
    <location>
        <begin position="649"/>
        <end position="702"/>
    </location>
</feature>
<dbReference type="AlphaFoldDB" id="A0A9W7B096"/>
<dbReference type="EMBL" id="BRXY01000237">
    <property type="protein sequence ID" value="GMH79756.1"/>
    <property type="molecule type" value="Genomic_DNA"/>
</dbReference>
<name>A0A9W7B096_9STRA</name>
<evidence type="ECO:0008006" key="5">
    <source>
        <dbReference type="Google" id="ProtNLM"/>
    </source>
</evidence>
<keyword evidence="4" id="KW-1185">Reference proteome</keyword>
<dbReference type="Proteomes" id="UP001165085">
    <property type="component" value="Unassembled WGS sequence"/>
</dbReference>
<evidence type="ECO:0000256" key="1">
    <source>
        <dbReference type="SAM" id="Coils"/>
    </source>
</evidence>
<feature type="region of interest" description="Disordered" evidence="2">
    <location>
        <begin position="424"/>
        <end position="450"/>
    </location>
</feature>
<proteinExistence type="predicted"/>
<organism evidence="3 4">
    <name type="scientific">Triparma strigata</name>
    <dbReference type="NCBI Taxonomy" id="1606541"/>
    <lineage>
        <taxon>Eukaryota</taxon>
        <taxon>Sar</taxon>
        <taxon>Stramenopiles</taxon>
        <taxon>Ochrophyta</taxon>
        <taxon>Bolidophyceae</taxon>
        <taxon>Parmales</taxon>
        <taxon>Triparmaceae</taxon>
        <taxon>Triparma</taxon>
    </lineage>
</organism>
<sequence>MAELDAEIDEAASERKEALELSATVQDELLDDQYNTMIEQLLAEEEACTKNTMGYMAKLDQLRSDQEEANTYLNNKIEDNYVVIAELEKKIIKEQEDRRKKEFELINETVGKKEKFAIRLTSLQHELEEKEHDFKVISEFMTSQAGTQEHLETIRAQLESQKIKHAQAREEFGKKLEADLVALKAEWATKLNETRDALSLMTEDALNKNTRRIMMETEKMEHEMKYQDAEVVKLKKSTERGKAINSSLLAQKRDAQVLETSAAKKAHMYNRIISKLKSKIEKKISEIEAVRRGDEQEGEGRKSVKDRLNARVKALVGEIRATHAEKTNLIEVAETANQKISLMKSCQTALVSSMLDSVSDFYDGATLGWGDNGNGDDNYDDGGDGGYEGIEVDDDRHAMHRGYTEDLIGDEDGDEAEEDVFNGEDETFGRKPGMLDDGNDQIQRPKESRPRAETLLDEERRMIGNIVGDDTELRQLFGIQDDRPDDISSVGYSTNEEGNEEFTSIRDLPVDHRMKYLRMFLAKVHNFQLGTGLSSSGEDDKESVTLPKIDGTNKPNILTSLLGGDINIQGGFFNTKKPKPQTFEVDTQTDDLELTSKSTFSGLTLNLSKSDLIERRKLHRGINSPGYAYSDIISVDAKGELWKKYTPAPKSSYSGTGGKVEDSVPHEHRGRVVDKPPTPEIKGWAVDPLSGKKKKGRKVNKTWKGNPKVLEVREEIKRREREDHKRNIMKAAGLI</sequence>
<feature type="compositionally biased region" description="Basic residues" evidence="2">
    <location>
        <begin position="691"/>
        <end position="701"/>
    </location>
</feature>
<accession>A0A9W7B096</accession>
<keyword evidence="1" id="KW-0175">Coiled coil</keyword>
<feature type="coiled-coil region" evidence="1">
    <location>
        <begin position="84"/>
        <end position="171"/>
    </location>
</feature>
<comment type="caution">
    <text evidence="3">The sequence shown here is derived from an EMBL/GenBank/DDBJ whole genome shotgun (WGS) entry which is preliminary data.</text>
</comment>
<evidence type="ECO:0000313" key="3">
    <source>
        <dbReference type="EMBL" id="GMH79756.1"/>
    </source>
</evidence>
<feature type="compositionally biased region" description="Basic and acidic residues" evidence="2">
    <location>
        <begin position="659"/>
        <end position="674"/>
    </location>
</feature>
<evidence type="ECO:0000256" key="2">
    <source>
        <dbReference type="SAM" id="MobiDB-lite"/>
    </source>
</evidence>
<gene>
    <name evidence="3" type="ORF">TrST_g5357</name>
</gene>
<evidence type="ECO:0000313" key="4">
    <source>
        <dbReference type="Proteomes" id="UP001165085"/>
    </source>
</evidence>
<dbReference type="OrthoDB" id="199266at2759"/>
<protein>
    <recommendedName>
        <fullName evidence="5">Cilia- and flagella-associated protein 157</fullName>
    </recommendedName>
</protein>